<evidence type="ECO:0000313" key="6">
    <source>
        <dbReference type="EMBL" id="MFG6468409.1"/>
    </source>
</evidence>
<organism evidence="6 7">
    <name type="scientific">Pelomonas baiyunensis</name>
    <dbReference type="NCBI Taxonomy" id="3299026"/>
    <lineage>
        <taxon>Bacteria</taxon>
        <taxon>Pseudomonadati</taxon>
        <taxon>Pseudomonadota</taxon>
        <taxon>Betaproteobacteria</taxon>
        <taxon>Burkholderiales</taxon>
        <taxon>Sphaerotilaceae</taxon>
        <taxon>Roseateles</taxon>
    </lineage>
</organism>
<comment type="function">
    <text evidence="3">NAD-dependent lysine deacetylase and desuccinylase that specifically removes acetyl and succinyl groups on target proteins. Modulates the activities of several proteins which are inactive in their acylated form.</text>
</comment>
<dbReference type="InterPro" id="IPR026590">
    <property type="entry name" value="Ssirtuin_cat_dom"/>
</dbReference>
<feature type="domain" description="Deacetylase sirtuin-type" evidence="5">
    <location>
        <begin position="7"/>
        <end position="261"/>
    </location>
</feature>
<keyword evidence="6" id="KW-0012">Acyltransferase</keyword>
<proteinExistence type="inferred from homology"/>
<feature type="binding site" evidence="3">
    <location>
        <begin position="204"/>
        <end position="206"/>
    </location>
    <ligand>
        <name>NAD(+)</name>
        <dbReference type="ChEBI" id="CHEBI:57540"/>
    </ligand>
</feature>
<dbReference type="PANTHER" id="PTHR11085:SF10">
    <property type="entry name" value="NAD-DEPENDENT PROTEIN DEACYLASE SIRTUIN-5, MITOCHONDRIAL-RELATED"/>
    <property type="match status" value="1"/>
</dbReference>
<dbReference type="InterPro" id="IPR003000">
    <property type="entry name" value="Sirtuin"/>
</dbReference>
<feature type="binding site" evidence="3 4">
    <location>
        <position position="139"/>
    </location>
    <ligand>
        <name>Zn(2+)</name>
        <dbReference type="ChEBI" id="CHEBI:29105"/>
    </ligand>
</feature>
<comment type="catalytic activity">
    <reaction evidence="3">
        <text>N(6)-succinyl-L-lysyl-[protein] + NAD(+) + H2O = 2''-O-succinyl-ADP-D-ribose + nicotinamide + L-lysyl-[protein]</text>
        <dbReference type="Rhea" id="RHEA:47668"/>
        <dbReference type="Rhea" id="RHEA-COMP:9752"/>
        <dbReference type="Rhea" id="RHEA-COMP:11877"/>
        <dbReference type="ChEBI" id="CHEBI:15377"/>
        <dbReference type="ChEBI" id="CHEBI:17154"/>
        <dbReference type="ChEBI" id="CHEBI:29969"/>
        <dbReference type="ChEBI" id="CHEBI:57540"/>
        <dbReference type="ChEBI" id="CHEBI:87830"/>
        <dbReference type="ChEBI" id="CHEBI:87832"/>
    </reaction>
</comment>
<feature type="binding site" evidence="3">
    <location>
        <begin position="230"/>
        <end position="232"/>
    </location>
    <ligand>
        <name>NAD(+)</name>
        <dbReference type="ChEBI" id="CHEBI:57540"/>
    </ligand>
</feature>
<dbReference type="InterPro" id="IPR050134">
    <property type="entry name" value="NAD-dep_sirtuin_deacylases"/>
</dbReference>
<dbReference type="SUPFAM" id="SSF52467">
    <property type="entry name" value="DHS-like NAD/FAD-binding domain"/>
    <property type="match status" value="1"/>
</dbReference>
<evidence type="ECO:0000313" key="7">
    <source>
        <dbReference type="Proteomes" id="UP001606303"/>
    </source>
</evidence>
<sequence>MPTDDCCCQLPTALREALRSVPGRPQLTVLSGAGASAESGIATFRDAQHALWADFDPAELATEQAWRRDPARVWAWYEWRRRTVMDASPNEGHLALAALESRYDVTLITQNVDDLHERAGSSQVVHLHGSLFAPRCFACARPGTFHGLPPQADSPQSRMNPPGCKHCGGKVRPGVVWFGEALPQVAWKAAEAATVNTSLLVVVGTSAIVQPAARLPERALRAEVPVLEINTTPVLAQHHSAVIAWPCTAAAGLGALASQLL</sequence>
<evidence type="ECO:0000256" key="2">
    <source>
        <dbReference type="ARBA" id="ARBA00023027"/>
    </source>
</evidence>
<feature type="binding site" evidence="3">
    <location>
        <position position="247"/>
    </location>
    <ligand>
        <name>NAD(+)</name>
        <dbReference type="ChEBI" id="CHEBI:57540"/>
    </ligand>
</feature>
<name>A0ABW7H2F4_9BURK</name>
<dbReference type="InterPro" id="IPR029035">
    <property type="entry name" value="DHS-like_NAD/FAD-binding_dom"/>
</dbReference>
<feature type="binding site" evidence="3">
    <location>
        <begin position="110"/>
        <end position="113"/>
    </location>
    <ligand>
        <name>NAD(+)</name>
        <dbReference type="ChEBI" id="CHEBI:57540"/>
    </ligand>
</feature>
<dbReference type="GO" id="GO:0034979">
    <property type="term" value="F:NAD-dependent protein lysine deacetylase activity"/>
    <property type="evidence" value="ECO:0007669"/>
    <property type="project" value="UniProtKB-EC"/>
</dbReference>
<dbReference type="Proteomes" id="UP001606303">
    <property type="component" value="Unassembled WGS sequence"/>
</dbReference>
<dbReference type="Gene3D" id="3.30.1600.10">
    <property type="entry name" value="SIR2/SIRT2 'Small Domain"/>
    <property type="match status" value="1"/>
</dbReference>
<keyword evidence="1 6" id="KW-0808">Transferase</keyword>
<gene>
    <name evidence="3" type="primary">cobB</name>
    <name evidence="6" type="ORF">ACG01O_17430</name>
</gene>
<accession>A0ABW7H2F4</accession>
<evidence type="ECO:0000256" key="4">
    <source>
        <dbReference type="PROSITE-ProRule" id="PRU00236"/>
    </source>
</evidence>
<feature type="binding site" evidence="3 4">
    <location>
        <position position="136"/>
    </location>
    <ligand>
        <name>Zn(2+)</name>
        <dbReference type="ChEBI" id="CHEBI:29105"/>
    </ligand>
</feature>
<keyword evidence="7" id="KW-1185">Reference proteome</keyword>
<feature type="binding site" evidence="3">
    <location>
        <position position="77"/>
    </location>
    <ligand>
        <name>substrate</name>
    </ligand>
</feature>
<comment type="cofactor">
    <cofactor evidence="3">
        <name>Zn(2+)</name>
        <dbReference type="ChEBI" id="CHEBI:29105"/>
    </cofactor>
    <text evidence="3">Binds 1 zinc ion per subunit.</text>
</comment>
<dbReference type="PROSITE" id="PS50305">
    <property type="entry name" value="SIRTUIN"/>
    <property type="match status" value="1"/>
</dbReference>
<keyword evidence="3" id="KW-0963">Cytoplasm</keyword>
<evidence type="ECO:0000256" key="1">
    <source>
        <dbReference type="ARBA" id="ARBA00022679"/>
    </source>
</evidence>
<dbReference type="PANTHER" id="PTHR11085">
    <property type="entry name" value="NAD-DEPENDENT PROTEIN DEACYLASE SIRTUIN-5, MITOCHONDRIAL-RELATED"/>
    <property type="match status" value="1"/>
</dbReference>
<dbReference type="RefSeq" id="WP_394386568.1">
    <property type="nucleotide sequence ID" value="NZ_JBIGIB010000005.1"/>
</dbReference>
<dbReference type="Gene3D" id="3.40.50.1220">
    <property type="entry name" value="TPP-binding domain"/>
    <property type="match status" value="1"/>
</dbReference>
<comment type="caution">
    <text evidence="6">The sequence shown here is derived from an EMBL/GenBank/DDBJ whole genome shotgun (WGS) entry which is preliminary data.</text>
</comment>
<keyword evidence="2 3" id="KW-0520">NAD</keyword>
<dbReference type="HAMAP" id="MF_01121">
    <property type="entry name" value="Sirtuin_ClassIII"/>
    <property type="match status" value="1"/>
</dbReference>
<comment type="catalytic activity">
    <reaction evidence="3">
        <text>N(6)-acetyl-L-lysyl-[protein] + NAD(+) + H2O = 2''-O-acetyl-ADP-D-ribose + nicotinamide + L-lysyl-[protein]</text>
        <dbReference type="Rhea" id="RHEA:43636"/>
        <dbReference type="Rhea" id="RHEA-COMP:9752"/>
        <dbReference type="Rhea" id="RHEA-COMP:10731"/>
        <dbReference type="ChEBI" id="CHEBI:15377"/>
        <dbReference type="ChEBI" id="CHEBI:17154"/>
        <dbReference type="ChEBI" id="CHEBI:29969"/>
        <dbReference type="ChEBI" id="CHEBI:57540"/>
        <dbReference type="ChEBI" id="CHEBI:61930"/>
        <dbReference type="ChEBI" id="CHEBI:83767"/>
        <dbReference type="EC" id="2.3.1.286"/>
    </reaction>
</comment>
<dbReference type="InterPro" id="IPR026591">
    <property type="entry name" value="Sirtuin_cat_small_dom_sf"/>
</dbReference>
<comment type="caution">
    <text evidence="3">Lacks conserved residue(s) required for the propagation of feature annotation.</text>
</comment>
<feature type="binding site" evidence="3 4">
    <location>
        <position position="167"/>
    </location>
    <ligand>
        <name>Zn(2+)</name>
        <dbReference type="ChEBI" id="CHEBI:29105"/>
    </ligand>
</feature>
<dbReference type="EC" id="2.3.1.286" evidence="3"/>
<comment type="similarity">
    <text evidence="3">Belongs to the sirtuin family. Class III subfamily.</text>
</comment>
<dbReference type="NCBIfam" id="NF001753">
    <property type="entry name" value="PRK00481.1-3"/>
    <property type="match status" value="1"/>
</dbReference>
<evidence type="ECO:0000256" key="3">
    <source>
        <dbReference type="HAMAP-Rule" id="MF_01121"/>
    </source>
</evidence>
<comment type="subcellular location">
    <subcellularLocation>
        <location evidence="3">Cytoplasm</location>
    </subcellularLocation>
</comment>
<feature type="binding site" evidence="3 4">
    <location>
        <position position="164"/>
    </location>
    <ligand>
        <name>Zn(2+)</name>
        <dbReference type="ChEBI" id="CHEBI:29105"/>
    </ligand>
</feature>
<protein>
    <recommendedName>
        <fullName evidence="3">NAD-dependent protein deacylase</fullName>
        <ecNumber evidence="3">2.3.1.286</ecNumber>
    </recommendedName>
    <alternativeName>
        <fullName evidence="3">Regulatory protein SIR2 homolog</fullName>
    </alternativeName>
</protein>
<dbReference type="EMBL" id="JBIGIB010000005">
    <property type="protein sequence ID" value="MFG6468409.1"/>
    <property type="molecule type" value="Genomic_DNA"/>
</dbReference>
<keyword evidence="3 4" id="KW-0479">Metal-binding</keyword>
<feature type="active site" description="Proton acceptor" evidence="3 4">
    <location>
        <position position="128"/>
    </location>
</feature>
<evidence type="ECO:0000259" key="5">
    <source>
        <dbReference type="PROSITE" id="PS50305"/>
    </source>
</evidence>
<dbReference type="Pfam" id="PF02146">
    <property type="entry name" value="SIR2"/>
    <property type="match status" value="1"/>
</dbReference>
<reference evidence="6 7" key="1">
    <citation type="submission" date="2024-08" db="EMBL/GenBank/DDBJ databases">
        <authorList>
            <person name="Lu H."/>
        </authorList>
    </citation>
    <scope>NUCLEOTIDE SEQUENCE [LARGE SCALE GENOMIC DNA]</scope>
    <source>
        <strain evidence="6 7">BYS87W</strain>
    </source>
</reference>
<keyword evidence="3 4" id="KW-0862">Zinc</keyword>
<feature type="binding site" evidence="3">
    <location>
        <position position="80"/>
    </location>
    <ligand>
        <name>substrate</name>
    </ligand>
</feature>
<comment type="domain">
    <text evidence="3">2 residues (Tyr-77 and Arg-80) present in a large hydrophobic pocket are probably involved in substrate specificity. They are important for desuccinylation activity, but dispensable for deacetylation activity.</text>
</comment>
<dbReference type="InterPro" id="IPR027546">
    <property type="entry name" value="Sirtuin_class_III"/>
</dbReference>